<accession>A0A495EBW3</accession>
<dbReference type="GO" id="GO:0005975">
    <property type="term" value="P:carbohydrate metabolic process"/>
    <property type="evidence" value="ECO:0007669"/>
    <property type="project" value="UniProtKB-ARBA"/>
</dbReference>
<dbReference type="Proteomes" id="UP000269412">
    <property type="component" value="Unassembled WGS sequence"/>
</dbReference>
<gene>
    <name evidence="3" type="ORF">CLV91_0440</name>
</gene>
<reference evidence="3 4" key="1">
    <citation type="submission" date="2018-10" db="EMBL/GenBank/DDBJ databases">
        <title>Genomic Encyclopedia of Archaeal and Bacterial Type Strains, Phase II (KMG-II): from individual species to whole genera.</title>
        <authorList>
            <person name="Goeker M."/>
        </authorList>
    </citation>
    <scope>NUCLEOTIDE SEQUENCE [LARGE SCALE GENOMIC DNA]</scope>
    <source>
        <strain evidence="3 4">DSM 25230</strain>
    </source>
</reference>
<comment type="caution">
    <text evidence="3">The sequence shown here is derived from an EMBL/GenBank/DDBJ whole genome shotgun (WGS) entry which is preliminary data.</text>
</comment>
<evidence type="ECO:0000256" key="1">
    <source>
        <dbReference type="ARBA" id="ARBA00022801"/>
    </source>
</evidence>
<dbReference type="OrthoDB" id="99887at2"/>
<evidence type="ECO:0000313" key="4">
    <source>
        <dbReference type="Proteomes" id="UP000269412"/>
    </source>
</evidence>
<protein>
    <recommendedName>
        <fullName evidence="5">Glycosyl hydrolase family 67</fullName>
    </recommendedName>
</protein>
<keyword evidence="1" id="KW-0378">Hydrolase</keyword>
<dbReference type="AlphaFoldDB" id="A0A495EBW3"/>
<keyword evidence="4" id="KW-1185">Reference proteome</keyword>
<sequence>MNLKNLVFAAVSLFFLTVNSQSRGVFVSTESDVTKIALEKLATQISFSKSNIEAVKKSKLIDSKIILLNTEKDKAWIKKFKLNTSDIKSEGFQIINKENDTYLIASDEAGLMYGILELKDQLKLYGVNSKFKEKTENPHFSFRAVKFNLPWSSYRIGESLHLHMKTVKDTVFWEGYLDMMAENRLNALTLWNLHPFTFMIQPEKFPEATQFTGQEFKDWQKFWRTLFKMAKDRNIETYIINWNIITSPGITETHDVANYKDDLEWHYGFTPADTSQVIVDYMRETITQTINEYPNLTGLGVSIGERMKMPMEDAMKWVESTFIEGMKNADRKVKFIHRAPFKVEPEVAREYIESYTDTEGPIIMEFKFNWSHGHSTPNLAITHGGKVSDQYWNPKPKNYKMAWMMRNEDFIMLNWGNTAFIKEHIKVNDFPDITMGYFIGSETYIPAKEYRMNLNVKYNWKYAYEKDWEFYQMWGRLMYDPKTSDDYFIKNFKYRYGDEVGEPLFKALQLGSEMPLRFSTFYRGTWDFTIYAEGFLNGKQLYRNYKEAEDAFIRIDEMITHPTLDPLYLNIDTYTNLKLKGDSISEEQVSPLEIAKEMEQNGLKILQLCESMKDKNTKDEANFNIEVNDVKSWANMSLYFADKLMAGIYLDEAIKTKSEVKRVKAIQYLKKASKHWLDLIDSTKQYQEVSLLHIRSFKFSWELYYPRVLKDIEIAENIKF</sequence>
<dbReference type="SUPFAM" id="SSF55545">
    <property type="entry name" value="beta-N-acetylhexosaminidase-like domain"/>
    <property type="match status" value="1"/>
</dbReference>
<feature type="signal peptide" evidence="2">
    <location>
        <begin position="1"/>
        <end position="20"/>
    </location>
</feature>
<dbReference type="RefSeq" id="WP_121063514.1">
    <property type="nucleotide sequence ID" value="NZ_RBIQ01000007.1"/>
</dbReference>
<name>A0A495EBW3_9FLAO</name>
<keyword evidence="2" id="KW-0732">Signal</keyword>
<evidence type="ECO:0000256" key="2">
    <source>
        <dbReference type="SAM" id="SignalP"/>
    </source>
</evidence>
<dbReference type="InterPro" id="IPR029018">
    <property type="entry name" value="Hex-like_dom2"/>
</dbReference>
<organism evidence="3 4">
    <name type="scientific">Maribacter vaceletii</name>
    <dbReference type="NCBI Taxonomy" id="1206816"/>
    <lineage>
        <taxon>Bacteria</taxon>
        <taxon>Pseudomonadati</taxon>
        <taxon>Bacteroidota</taxon>
        <taxon>Flavobacteriia</taxon>
        <taxon>Flavobacteriales</taxon>
        <taxon>Flavobacteriaceae</taxon>
        <taxon>Maribacter</taxon>
    </lineage>
</organism>
<dbReference type="Gene3D" id="3.30.379.10">
    <property type="entry name" value="Chitobiase/beta-hexosaminidase domain 2-like"/>
    <property type="match status" value="1"/>
</dbReference>
<feature type="chain" id="PRO_5019846561" description="Glycosyl hydrolase family 67" evidence="2">
    <location>
        <begin position="21"/>
        <end position="720"/>
    </location>
</feature>
<dbReference type="EMBL" id="RBIQ01000007">
    <property type="protein sequence ID" value="RKR14365.1"/>
    <property type="molecule type" value="Genomic_DNA"/>
</dbReference>
<evidence type="ECO:0000313" key="3">
    <source>
        <dbReference type="EMBL" id="RKR14365.1"/>
    </source>
</evidence>
<dbReference type="GO" id="GO:0016787">
    <property type="term" value="F:hydrolase activity"/>
    <property type="evidence" value="ECO:0007669"/>
    <property type="project" value="UniProtKB-KW"/>
</dbReference>
<proteinExistence type="predicted"/>
<evidence type="ECO:0008006" key="5">
    <source>
        <dbReference type="Google" id="ProtNLM"/>
    </source>
</evidence>